<organism evidence="9 10">
    <name type="scientific">Pseudarthrobacter phenanthrenivorans</name>
    <name type="common">Arthrobacter phenanthrenivorans</name>
    <dbReference type="NCBI Taxonomy" id="361575"/>
    <lineage>
        <taxon>Bacteria</taxon>
        <taxon>Bacillati</taxon>
        <taxon>Actinomycetota</taxon>
        <taxon>Actinomycetes</taxon>
        <taxon>Micrococcales</taxon>
        <taxon>Micrococcaceae</taxon>
        <taxon>Pseudarthrobacter</taxon>
    </lineage>
</organism>
<proteinExistence type="inferred from homology"/>
<dbReference type="GO" id="GO:0005886">
    <property type="term" value="C:plasma membrane"/>
    <property type="evidence" value="ECO:0007669"/>
    <property type="project" value="UniProtKB-SubCell"/>
</dbReference>
<protein>
    <submittedName>
        <fullName evidence="9">Carbohydrate ABC transporter permease</fullName>
    </submittedName>
</protein>
<evidence type="ECO:0000313" key="10">
    <source>
        <dbReference type="Proteomes" id="UP000273159"/>
    </source>
</evidence>
<keyword evidence="4 7" id="KW-0812">Transmembrane</keyword>
<evidence type="ECO:0000313" key="9">
    <source>
        <dbReference type="EMBL" id="RKO23525.1"/>
    </source>
</evidence>
<dbReference type="SUPFAM" id="SSF161098">
    <property type="entry name" value="MetI-like"/>
    <property type="match status" value="1"/>
</dbReference>
<feature type="transmembrane region" description="Helical" evidence="7">
    <location>
        <begin position="111"/>
        <end position="132"/>
    </location>
</feature>
<feature type="transmembrane region" description="Helical" evidence="7">
    <location>
        <begin position="178"/>
        <end position="198"/>
    </location>
</feature>
<comment type="subcellular location">
    <subcellularLocation>
        <location evidence="1 7">Cell membrane</location>
        <topology evidence="1 7">Multi-pass membrane protein</topology>
    </subcellularLocation>
</comment>
<accession>A0A3B0FUM8</accession>
<evidence type="ECO:0000256" key="1">
    <source>
        <dbReference type="ARBA" id="ARBA00004651"/>
    </source>
</evidence>
<evidence type="ECO:0000256" key="7">
    <source>
        <dbReference type="RuleBase" id="RU363032"/>
    </source>
</evidence>
<evidence type="ECO:0000256" key="6">
    <source>
        <dbReference type="ARBA" id="ARBA00023136"/>
    </source>
</evidence>
<dbReference type="GO" id="GO:0055085">
    <property type="term" value="P:transmembrane transport"/>
    <property type="evidence" value="ECO:0007669"/>
    <property type="project" value="InterPro"/>
</dbReference>
<sequence>MDLPAVRSSTRHRRCPHRRKEVMTVLEAPTLPREKRPTSDRQQWGSPATYFIAFVFIALCLGPVIYIILGGFRDNSQITNSPEGLPNPWNFDNYAEVLASPTFWQQVGNSAIAGIATTIGVVVLGLMASFILARYRFAGRGAMYSLFAAGLMFPMTVAITPLYILVRDLGLMNSLGGVILPQIAFGLPVTIIILVPFLQAIPDEIEEAASIDGTSRLGFFFRMVVPLSLPGVVTTGILAFVASWNSYLLPLFILGDQATYTLPLGVQAFASQYSVDTAKVLAFTSLSMIPALIFFTLFERRIVGGLTGAVKG</sequence>
<dbReference type="PROSITE" id="PS50928">
    <property type="entry name" value="ABC_TM1"/>
    <property type="match status" value="1"/>
</dbReference>
<dbReference type="Proteomes" id="UP000273159">
    <property type="component" value="Unassembled WGS sequence"/>
</dbReference>
<evidence type="ECO:0000256" key="3">
    <source>
        <dbReference type="ARBA" id="ARBA00022475"/>
    </source>
</evidence>
<dbReference type="PANTHER" id="PTHR43744:SF12">
    <property type="entry name" value="ABC TRANSPORTER PERMEASE PROTEIN MG189-RELATED"/>
    <property type="match status" value="1"/>
</dbReference>
<dbReference type="InterPro" id="IPR000515">
    <property type="entry name" value="MetI-like"/>
</dbReference>
<keyword evidence="2 7" id="KW-0813">Transport</keyword>
<feature type="transmembrane region" description="Helical" evidence="7">
    <location>
        <begin position="219"/>
        <end position="242"/>
    </location>
</feature>
<dbReference type="AlphaFoldDB" id="A0A3B0FUM8"/>
<name>A0A3B0FUM8_PSEPS</name>
<feature type="transmembrane region" description="Helical" evidence="7">
    <location>
        <begin position="144"/>
        <end position="166"/>
    </location>
</feature>
<comment type="caution">
    <text evidence="9">The sequence shown here is derived from an EMBL/GenBank/DDBJ whole genome shotgun (WGS) entry which is preliminary data.</text>
</comment>
<dbReference type="PANTHER" id="PTHR43744">
    <property type="entry name" value="ABC TRANSPORTER PERMEASE PROTEIN MG189-RELATED-RELATED"/>
    <property type="match status" value="1"/>
</dbReference>
<reference evidence="9 10" key="1">
    <citation type="submission" date="2018-10" db="EMBL/GenBank/DDBJ databases">
        <title>Genome-guide identification and characterization of bacteria that degrade polycyclic aromatic hydrocarbons and resist hexavalent chromium simultaneously.</title>
        <authorList>
            <person name="Feng H."/>
        </authorList>
    </citation>
    <scope>NUCLEOTIDE SEQUENCE [LARGE SCALE GENOMIC DNA]</scope>
    <source>
        <strain evidence="9 10">J015</strain>
    </source>
</reference>
<keyword evidence="3" id="KW-1003">Cell membrane</keyword>
<evidence type="ECO:0000256" key="5">
    <source>
        <dbReference type="ARBA" id="ARBA00022989"/>
    </source>
</evidence>
<gene>
    <name evidence="9" type="ORF">D7Z96_11635</name>
</gene>
<comment type="similarity">
    <text evidence="7">Belongs to the binding-protein-dependent transport system permease family.</text>
</comment>
<dbReference type="EMBL" id="RBNH01000009">
    <property type="protein sequence ID" value="RKO23525.1"/>
    <property type="molecule type" value="Genomic_DNA"/>
</dbReference>
<reference evidence="10" key="2">
    <citation type="submission" date="2018-10" db="EMBL/GenBank/DDBJ databases">
        <authorList>
            <person name="Wang Y."/>
            <person name="Wang J."/>
            <person name="Yang X."/>
            <person name="Wang Z."/>
            <person name="Huang Y."/>
        </authorList>
    </citation>
    <scope>NUCLEOTIDE SEQUENCE [LARGE SCALE GENOMIC DNA]</scope>
    <source>
        <strain evidence="10">J015</strain>
    </source>
</reference>
<dbReference type="InterPro" id="IPR035906">
    <property type="entry name" value="MetI-like_sf"/>
</dbReference>
<evidence type="ECO:0000256" key="4">
    <source>
        <dbReference type="ARBA" id="ARBA00022692"/>
    </source>
</evidence>
<feature type="domain" description="ABC transmembrane type-1" evidence="8">
    <location>
        <begin position="107"/>
        <end position="298"/>
    </location>
</feature>
<keyword evidence="6 7" id="KW-0472">Membrane</keyword>
<dbReference type="Gene3D" id="1.10.3720.10">
    <property type="entry name" value="MetI-like"/>
    <property type="match status" value="1"/>
</dbReference>
<dbReference type="CDD" id="cd06261">
    <property type="entry name" value="TM_PBP2"/>
    <property type="match status" value="1"/>
</dbReference>
<dbReference type="Pfam" id="PF00528">
    <property type="entry name" value="BPD_transp_1"/>
    <property type="match status" value="1"/>
</dbReference>
<evidence type="ECO:0000259" key="8">
    <source>
        <dbReference type="PROSITE" id="PS50928"/>
    </source>
</evidence>
<feature type="transmembrane region" description="Helical" evidence="7">
    <location>
        <begin position="280"/>
        <end position="298"/>
    </location>
</feature>
<evidence type="ECO:0000256" key="2">
    <source>
        <dbReference type="ARBA" id="ARBA00022448"/>
    </source>
</evidence>
<keyword evidence="5 7" id="KW-1133">Transmembrane helix</keyword>
<feature type="transmembrane region" description="Helical" evidence="7">
    <location>
        <begin position="48"/>
        <end position="69"/>
    </location>
</feature>